<dbReference type="EMBL" id="AAOW01000001">
    <property type="protein sequence ID" value="EAR62952.1"/>
    <property type="molecule type" value="Genomic_DNA"/>
</dbReference>
<dbReference type="InterPro" id="IPR014729">
    <property type="entry name" value="Rossmann-like_a/b/a_fold"/>
</dbReference>
<dbReference type="PANTHER" id="PTHR30336">
    <property type="entry name" value="INNER MEMBRANE PROTEIN, PROBABLE PERMEASE"/>
    <property type="match status" value="1"/>
</dbReference>
<reference evidence="3 4" key="1">
    <citation type="submission" date="2006-02" db="EMBL/GenBank/DDBJ databases">
        <authorList>
            <person name="Pinhassi J."/>
            <person name="Pedros-Alio C."/>
            <person name="Ferriera S."/>
            <person name="Johnson J."/>
            <person name="Kravitz S."/>
            <person name="Halpern A."/>
            <person name="Remington K."/>
            <person name="Beeson K."/>
            <person name="Tran B."/>
            <person name="Rogers Y.-H."/>
            <person name="Friedman R."/>
            <person name="Venter J.C."/>
        </authorList>
    </citation>
    <scope>NUCLEOTIDE SEQUENCE [LARGE SCALE GENOMIC DNA]</scope>
    <source>
        <strain evidence="3 4">MED92</strain>
    </source>
</reference>
<keyword evidence="1" id="KW-1133">Transmembrane helix</keyword>
<dbReference type="RefSeq" id="WP_007021970.1">
    <property type="nucleotide sequence ID" value="NZ_CH724126.1"/>
</dbReference>
<dbReference type="InterPro" id="IPR051599">
    <property type="entry name" value="Cell_Envelope_Assoc"/>
</dbReference>
<feature type="domain" description="DUF218" evidence="2">
    <location>
        <begin position="83"/>
        <end position="247"/>
    </location>
</feature>
<feature type="transmembrane region" description="Helical" evidence="1">
    <location>
        <begin position="40"/>
        <end position="57"/>
    </location>
</feature>
<dbReference type="Pfam" id="PF02698">
    <property type="entry name" value="DUF218"/>
    <property type="match status" value="1"/>
</dbReference>
<sequence>MTDLFFYLSKLLWFIVQPDHLLLLMLTLGLFLWKKALGVFLVWCSVLLTIVVSQYPVANHALEPLESYFSKPNLSSLEQPLAGIIVLGGGEDAELSGIHGSNEFNSGAERLMVLPALMLRNPKLQVIYTGGSGSIFRPGYRGADVAQNWLSEQGLAGRLIIERDSRNTYQNALYTRELINELGADSQGSWLLITSAFHMPRSVGVFRKAGIDVVPYPVDYRVAENRWRPSLNRNMADLNLAVREWIGLLAYYYTDKTDQILPLPSKMNVLTE</sequence>
<keyword evidence="1" id="KW-0812">Transmembrane</keyword>
<dbReference type="InterPro" id="IPR003848">
    <property type="entry name" value="DUF218"/>
</dbReference>
<evidence type="ECO:0000313" key="3">
    <source>
        <dbReference type="EMBL" id="EAR62952.1"/>
    </source>
</evidence>
<organism evidence="3 4">
    <name type="scientific">Neptuniibacter caesariensis</name>
    <dbReference type="NCBI Taxonomy" id="207954"/>
    <lineage>
        <taxon>Bacteria</taxon>
        <taxon>Pseudomonadati</taxon>
        <taxon>Pseudomonadota</taxon>
        <taxon>Gammaproteobacteria</taxon>
        <taxon>Oceanospirillales</taxon>
        <taxon>Oceanospirillaceae</taxon>
        <taxon>Neptuniibacter</taxon>
    </lineage>
</organism>
<evidence type="ECO:0000259" key="2">
    <source>
        <dbReference type="Pfam" id="PF02698"/>
    </source>
</evidence>
<dbReference type="OrthoDB" id="9809813at2"/>
<dbReference type="GO" id="GO:0000270">
    <property type="term" value="P:peptidoglycan metabolic process"/>
    <property type="evidence" value="ECO:0007669"/>
    <property type="project" value="TreeGrafter"/>
</dbReference>
<accession>A0A7U8GSW7</accession>
<dbReference type="Gene3D" id="3.40.50.620">
    <property type="entry name" value="HUPs"/>
    <property type="match status" value="1"/>
</dbReference>
<comment type="caution">
    <text evidence="3">The sequence shown here is derived from an EMBL/GenBank/DDBJ whole genome shotgun (WGS) entry which is preliminary data.</text>
</comment>
<evidence type="ECO:0000313" key="4">
    <source>
        <dbReference type="Proteomes" id="UP000002171"/>
    </source>
</evidence>
<dbReference type="AlphaFoldDB" id="A0A7U8GSW7"/>
<protein>
    <recommendedName>
        <fullName evidence="2">DUF218 domain-containing protein</fullName>
    </recommendedName>
</protein>
<dbReference type="Proteomes" id="UP000002171">
    <property type="component" value="Unassembled WGS sequence"/>
</dbReference>
<keyword evidence="4" id="KW-1185">Reference proteome</keyword>
<keyword evidence="1" id="KW-0472">Membrane</keyword>
<gene>
    <name evidence="3" type="ORF">MED92_07531</name>
</gene>
<proteinExistence type="predicted"/>
<dbReference type="GO" id="GO:0043164">
    <property type="term" value="P:Gram-negative-bacterium-type cell wall biogenesis"/>
    <property type="evidence" value="ECO:0007669"/>
    <property type="project" value="TreeGrafter"/>
</dbReference>
<dbReference type="GO" id="GO:0005886">
    <property type="term" value="C:plasma membrane"/>
    <property type="evidence" value="ECO:0007669"/>
    <property type="project" value="TreeGrafter"/>
</dbReference>
<name>A0A7U8GSW7_NEPCE</name>
<evidence type="ECO:0000256" key="1">
    <source>
        <dbReference type="SAM" id="Phobius"/>
    </source>
</evidence>
<feature type="transmembrane region" description="Helical" evidence="1">
    <location>
        <begin position="12"/>
        <end position="33"/>
    </location>
</feature>
<dbReference type="PANTHER" id="PTHR30336:SF4">
    <property type="entry name" value="ENVELOPE BIOGENESIS FACTOR ELYC"/>
    <property type="match status" value="1"/>
</dbReference>
<dbReference type="CDD" id="cd06259">
    <property type="entry name" value="YdcF-like"/>
    <property type="match status" value="1"/>
</dbReference>